<dbReference type="PANTHER" id="PTHR11219">
    <property type="entry name" value="TENEURIN AND N-ACETYLGLUCOSAMINE-1-PHOSPHODIESTER ALPHA-N-ACETYLGLUCOSAMINIDASE"/>
    <property type="match status" value="1"/>
</dbReference>
<dbReference type="GO" id="GO:0008045">
    <property type="term" value="P:motor neuron axon guidance"/>
    <property type="evidence" value="ECO:0007669"/>
    <property type="project" value="TreeGrafter"/>
</dbReference>
<reference evidence="9" key="1">
    <citation type="journal article" date="2020" name="G3 (Bethesda)">
        <title>High-Quality Assemblies for Three Invasive Social Wasps from the &lt;i&gt;Vespula&lt;/i&gt; Genus.</title>
        <authorList>
            <person name="Harrop T.W.R."/>
            <person name="Guhlin J."/>
            <person name="McLaughlin G.M."/>
            <person name="Permina E."/>
            <person name="Stockwell P."/>
            <person name="Gilligan J."/>
            <person name="Le Lec M.F."/>
            <person name="Gruber M.A.M."/>
            <person name="Quinn O."/>
            <person name="Lovegrove M."/>
            <person name="Duncan E.J."/>
            <person name="Remnant E.J."/>
            <person name="Van Eeckhoven J."/>
            <person name="Graham B."/>
            <person name="Knapp R.A."/>
            <person name="Langford K.W."/>
            <person name="Kronenberg Z."/>
            <person name="Press M.O."/>
            <person name="Eacker S.M."/>
            <person name="Wilson-Rankin E.E."/>
            <person name="Purcell J."/>
            <person name="Lester P.J."/>
            <person name="Dearden P.K."/>
        </authorList>
    </citation>
    <scope>NUCLEOTIDE SEQUENCE</scope>
    <source>
        <strain evidence="9">Linc-1</strain>
    </source>
</reference>
<feature type="disulfide bond" evidence="6">
    <location>
        <begin position="129"/>
        <end position="138"/>
    </location>
</feature>
<dbReference type="Pfam" id="PF25024">
    <property type="entry name" value="EGF_TEN"/>
    <property type="match status" value="1"/>
</dbReference>
<dbReference type="SUPFAM" id="SSF57196">
    <property type="entry name" value="EGF/Laminin"/>
    <property type="match status" value="2"/>
</dbReference>
<comment type="caution">
    <text evidence="9">The sequence shown here is derived from an EMBL/GenBank/DDBJ whole genome shotgun (WGS) entry which is preliminary data.</text>
</comment>
<dbReference type="FunFam" id="2.10.25.10:FF:000021">
    <property type="entry name" value="Teneurin transmembrane protein 2"/>
    <property type="match status" value="2"/>
</dbReference>
<dbReference type="Gene3D" id="2.10.25.10">
    <property type="entry name" value="Laminin"/>
    <property type="match status" value="6"/>
</dbReference>
<accession>A0A834KP43</accession>
<dbReference type="SMART" id="SM00181">
    <property type="entry name" value="EGF"/>
    <property type="match status" value="5"/>
</dbReference>
<dbReference type="PROSITE" id="PS01186">
    <property type="entry name" value="EGF_2"/>
    <property type="match status" value="2"/>
</dbReference>
<dbReference type="PROSITE" id="PS00022">
    <property type="entry name" value="EGF_1"/>
    <property type="match status" value="2"/>
</dbReference>
<keyword evidence="5" id="KW-0325">Glycoprotein</keyword>
<dbReference type="Proteomes" id="UP000617340">
    <property type="component" value="Unassembled WGS sequence"/>
</dbReference>
<protein>
    <recommendedName>
        <fullName evidence="8">EGF-like domain-containing protein</fullName>
    </recommendedName>
</protein>
<name>A0A834KP43_VESGE</name>
<evidence type="ECO:0000256" key="2">
    <source>
        <dbReference type="ARBA" id="ARBA00022737"/>
    </source>
</evidence>
<feature type="region of interest" description="Disordered" evidence="7">
    <location>
        <begin position="27"/>
        <end position="69"/>
    </location>
</feature>
<comment type="caution">
    <text evidence="6">Lacks conserved residue(s) required for the propagation of feature annotation.</text>
</comment>
<evidence type="ECO:0000256" key="5">
    <source>
        <dbReference type="ARBA" id="ARBA00023180"/>
    </source>
</evidence>
<dbReference type="EMBL" id="JACSDZ010000003">
    <property type="protein sequence ID" value="KAF7409482.1"/>
    <property type="molecule type" value="Genomic_DNA"/>
</dbReference>
<feature type="domain" description="EGF-like" evidence="8">
    <location>
        <begin position="107"/>
        <end position="139"/>
    </location>
</feature>
<keyword evidence="3" id="KW-0130">Cell adhesion</keyword>
<dbReference type="AlphaFoldDB" id="A0A834KP43"/>
<evidence type="ECO:0000256" key="1">
    <source>
        <dbReference type="ARBA" id="ARBA00022536"/>
    </source>
</evidence>
<evidence type="ECO:0000256" key="6">
    <source>
        <dbReference type="PROSITE-ProRule" id="PRU00076"/>
    </source>
</evidence>
<keyword evidence="4 6" id="KW-1015">Disulfide bond</keyword>
<feature type="domain" description="EGF-like" evidence="8">
    <location>
        <begin position="271"/>
        <end position="307"/>
    </location>
</feature>
<feature type="compositionally biased region" description="Pro residues" evidence="7">
    <location>
        <begin position="34"/>
        <end position="43"/>
    </location>
</feature>
<evidence type="ECO:0000313" key="10">
    <source>
        <dbReference type="Proteomes" id="UP000617340"/>
    </source>
</evidence>
<dbReference type="PANTHER" id="PTHR11219:SF72">
    <property type="entry name" value="TENEURIN-M"/>
    <property type="match status" value="1"/>
</dbReference>
<gene>
    <name evidence="9" type="ORF">HZH68_003863</name>
</gene>
<dbReference type="InterPro" id="IPR000742">
    <property type="entry name" value="EGF"/>
</dbReference>
<feature type="disulfide bond" evidence="6">
    <location>
        <begin position="297"/>
        <end position="306"/>
    </location>
</feature>
<evidence type="ECO:0000256" key="4">
    <source>
        <dbReference type="ARBA" id="ARBA00023157"/>
    </source>
</evidence>
<keyword evidence="2" id="KW-0677">Repeat</keyword>
<feature type="disulfide bond" evidence="6">
    <location>
        <begin position="275"/>
        <end position="285"/>
    </location>
</feature>
<proteinExistence type="predicted"/>
<dbReference type="FunFam" id="2.10.25.10:FF:000474">
    <property type="entry name" value="Teneurin transmembrane protein 2"/>
    <property type="match status" value="1"/>
</dbReference>
<organism evidence="9 10">
    <name type="scientific">Vespula germanica</name>
    <name type="common">German yellow jacket</name>
    <name type="synonym">Paravespula germanica</name>
    <dbReference type="NCBI Taxonomy" id="30212"/>
    <lineage>
        <taxon>Eukaryota</taxon>
        <taxon>Metazoa</taxon>
        <taxon>Ecdysozoa</taxon>
        <taxon>Arthropoda</taxon>
        <taxon>Hexapoda</taxon>
        <taxon>Insecta</taxon>
        <taxon>Pterygota</taxon>
        <taxon>Neoptera</taxon>
        <taxon>Endopterygota</taxon>
        <taxon>Hymenoptera</taxon>
        <taxon>Apocrita</taxon>
        <taxon>Aculeata</taxon>
        <taxon>Vespoidea</taxon>
        <taxon>Vespidae</taxon>
        <taxon>Vespinae</taxon>
        <taxon>Vespula</taxon>
    </lineage>
</organism>
<sequence length="392" mass="43253">MKDPTKGHLNGYLNALIPRRNKYHGCLLDNSAPRGPPDVPPRNPTMSRLNGRLPGSHAASDHERDPDLEPSCLVRTPSGNFYNIPSEYINGECQCNPGWKGKECSLRHDECEVPDCNGHGHCTNGKCNCVRGYKGKFCEEVDCPHPTCSGHGFCAEGTCICKKGWKGADCSQMDKEALQCLPDCSGHGNFDLETQTCLCEPMWSGDDCSKELCDLDCGPHGHCVDNACDCLPGWSGELCNLKQCDPRCNEHGQCKNGTCLCVTGWNGIHCTMEACPNACSSHGQCRVSFYGQWECRCYEGWDGKDCSVPLEQNCNDGRDNDKDGLIDCADPECCSNHICRSSQLCVSAPQPIDILLRKQPPAVTASFFERMKFLIDEGSLQNYARQETFNER</sequence>
<evidence type="ECO:0000256" key="7">
    <source>
        <dbReference type="SAM" id="MobiDB-lite"/>
    </source>
</evidence>
<evidence type="ECO:0000313" key="9">
    <source>
        <dbReference type="EMBL" id="KAF7409482.1"/>
    </source>
</evidence>
<keyword evidence="10" id="KW-1185">Reference proteome</keyword>
<dbReference type="GO" id="GO:0007155">
    <property type="term" value="P:cell adhesion"/>
    <property type="evidence" value="ECO:0007669"/>
    <property type="project" value="UniProtKB-KW"/>
</dbReference>
<dbReference type="InterPro" id="IPR051216">
    <property type="entry name" value="Teneurin"/>
</dbReference>
<dbReference type="PROSITE" id="PS50026">
    <property type="entry name" value="EGF_3"/>
    <property type="match status" value="2"/>
</dbReference>
<evidence type="ECO:0000259" key="8">
    <source>
        <dbReference type="PROSITE" id="PS50026"/>
    </source>
</evidence>
<keyword evidence="1 6" id="KW-0245">EGF-like domain</keyword>
<evidence type="ECO:0000256" key="3">
    <source>
        <dbReference type="ARBA" id="ARBA00022889"/>
    </source>
</evidence>